<dbReference type="Proteomes" id="UP000271162">
    <property type="component" value="Unassembled WGS sequence"/>
</dbReference>
<organism evidence="3">
    <name type="scientific">Nippostrongylus brasiliensis</name>
    <name type="common">Rat hookworm</name>
    <dbReference type="NCBI Taxonomy" id="27835"/>
    <lineage>
        <taxon>Eukaryota</taxon>
        <taxon>Metazoa</taxon>
        <taxon>Ecdysozoa</taxon>
        <taxon>Nematoda</taxon>
        <taxon>Chromadorea</taxon>
        <taxon>Rhabditida</taxon>
        <taxon>Rhabditina</taxon>
        <taxon>Rhabditomorpha</taxon>
        <taxon>Strongyloidea</taxon>
        <taxon>Heligmosomidae</taxon>
        <taxon>Nippostrongylus</taxon>
    </lineage>
</organism>
<dbReference type="WBParaSite" id="NBR_0001530201-mRNA-1">
    <property type="protein sequence ID" value="NBR_0001530201-mRNA-1"/>
    <property type="gene ID" value="NBR_0001530201"/>
</dbReference>
<dbReference type="AlphaFoldDB" id="A0A0N4YEZ7"/>
<keyword evidence="2" id="KW-1185">Reference proteome</keyword>
<sequence>MQCVRRADCSRCHTNDATDLCVGKDYGVMVKDNLLPKKRKLAQDVTFATDVKRAKQDLESSLLARRPTSVTLKRRSVDVLNDVFASILLREFAIEHLPTLSEDIPEVVNLIITSASVTSYDQIARQLLSLFTKTYLDDGLLLILTEGLNAGAISGDQIPIRVLRCADRCLHSPGHGYRCAAIGFQVARVMSSELLTSSIYFVVLITLCSRRSLYKFSFQG</sequence>
<gene>
    <name evidence="1" type="ORF">NBR_LOCUS15303</name>
</gene>
<evidence type="ECO:0000313" key="1">
    <source>
        <dbReference type="EMBL" id="VDL78897.1"/>
    </source>
</evidence>
<reference evidence="3" key="1">
    <citation type="submission" date="2016-04" db="UniProtKB">
        <authorList>
            <consortium name="WormBaseParasite"/>
        </authorList>
    </citation>
    <scope>IDENTIFICATION</scope>
</reference>
<proteinExistence type="predicted"/>
<evidence type="ECO:0000313" key="3">
    <source>
        <dbReference type="WBParaSite" id="NBR_0001530201-mRNA-1"/>
    </source>
</evidence>
<evidence type="ECO:0000313" key="2">
    <source>
        <dbReference type="Proteomes" id="UP000271162"/>
    </source>
</evidence>
<name>A0A0N4YEZ7_NIPBR</name>
<protein>
    <submittedName>
        <fullName evidence="3">MIF4G domain-containing protein</fullName>
    </submittedName>
</protein>
<accession>A0A0N4YEZ7</accession>
<dbReference type="EMBL" id="UYSL01021675">
    <property type="protein sequence ID" value="VDL78897.1"/>
    <property type="molecule type" value="Genomic_DNA"/>
</dbReference>
<reference evidence="1 2" key="2">
    <citation type="submission" date="2018-11" db="EMBL/GenBank/DDBJ databases">
        <authorList>
            <consortium name="Pathogen Informatics"/>
        </authorList>
    </citation>
    <scope>NUCLEOTIDE SEQUENCE [LARGE SCALE GENOMIC DNA]</scope>
</reference>